<dbReference type="GO" id="GO:0032153">
    <property type="term" value="C:cell division site"/>
    <property type="evidence" value="ECO:0007669"/>
    <property type="project" value="TreeGrafter"/>
</dbReference>
<evidence type="ECO:0000313" key="4">
    <source>
        <dbReference type="Proteomes" id="UP000321635"/>
    </source>
</evidence>
<feature type="transmembrane region" description="Helical" evidence="2">
    <location>
        <begin position="209"/>
        <end position="232"/>
    </location>
</feature>
<evidence type="ECO:0008006" key="5">
    <source>
        <dbReference type="Google" id="ProtNLM"/>
    </source>
</evidence>
<evidence type="ECO:0000256" key="2">
    <source>
        <dbReference type="SAM" id="Phobius"/>
    </source>
</evidence>
<gene>
    <name evidence="3" type="ORF">ANI02nite_02770</name>
</gene>
<keyword evidence="2" id="KW-0472">Membrane</keyword>
<evidence type="ECO:0000256" key="1">
    <source>
        <dbReference type="SAM" id="MobiDB-lite"/>
    </source>
</evidence>
<dbReference type="Proteomes" id="UP000321635">
    <property type="component" value="Unassembled WGS sequence"/>
</dbReference>
<proteinExistence type="predicted"/>
<keyword evidence="2" id="KW-1133">Transmembrane helix</keyword>
<dbReference type="GO" id="GO:0051301">
    <property type="term" value="P:cell division"/>
    <property type="evidence" value="ECO:0007669"/>
    <property type="project" value="InterPro"/>
</dbReference>
<keyword evidence="4" id="KW-1185">Reference proteome</keyword>
<dbReference type="EMBL" id="BJYF01000001">
    <property type="protein sequence ID" value="GEN58393.1"/>
    <property type="molecule type" value="Genomic_DNA"/>
</dbReference>
<dbReference type="GO" id="GO:0016020">
    <property type="term" value="C:membrane"/>
    <property type="evidence" value="ECO:0007669"/>
    <property type="project" value="InterPro"/>
</dbReference>
<organism evidence="3 4">
    <name type="scientific">Acetobacter nitrogenifigens DSM 23921 = NBRC 105050</name>
    <dbReference type="NCBI Taxonomy" id="1120919"/>
    <lineage>
        <taxon>Bacteria</taxon>
        <taxon>Pseudomonadati</taxon>
        <taxon>Pseudomonadota</taxon>
        <taxon>Alphaproteobacteria</taxon>
        <taxon>Acetobacterales</taxon>
        <taxon>Acetobacteraceae</taxon>
        <taxon>Acetobacter</taxon>
    </lineage>
</organism>
<dbReference type="RefSeq" id="WP_026396551.1">
    <property type="nucleotide sequence ID" value="NZ_AUBI01000001.1"/>
</dbReference>
<dbReference type="AlphaFoldDB" id="A0A511X617"/>
<protein>
    <recommendedName>
        <fullName evidence="5">Cell division protein FtsX</fullName>
    </recommendedName>
</protein>
<keyword evidence="2" id="KW-0812">Transmembrane</keyword>
<sequence length="360" mass="36657">MSEARGRRRDGLALSRALPDRSLLAMVAAMSLLASLTYAGAVGARALSSRWAAGAANLVTVQVPDPEKLPADTVSGSAASVSKATAHGDGASSASSALPASQVEKQSGGQNAAKPDMTRAAAIEAVLQASPDTQLVHRLNASEIDKLLAPWLGAAGASALPLPAVIEVHLFHSAKLSADTIASIAKIAPGSLIERNDAWRVRLLDIARSLLACAALAILLVGAIGAAVIAMATRLGLGARRESIEILHGLGAVDGYVASRFARRVAGLSLAGGMAGTLLALPPLAGIARLMAPLSGGGALNFGSGETGFSIAETMTALTTLWGETPPALLWGLGVVPFAAAFIGWITAQVMVRVWLRRLP</sequence>
<comment type="caution">
    <text evidence="3">The sequence shown here is derived from an EMBL/GenBank/DDBJ whole genome shotgun (WGS) entry which is preliminary data.</text>
</comment>
<evidence type="ECO:0000313" key="3">
    <source>
        <dbReference type="EMBL" id="GEN58393.1"/>
    </source>
</evidence>
<dbReference type="OrthoDB" id="7283531at2"/>
<reference evidence="3 4" key="1">
    <citation type="submission" date="2019-07" db="EMBL/GenBank/DDBJ databases">
        <title>Whole genome shotgun sequence of Acetobacter nitrogenifigens NBRC 105050.</title>
        <authorList>
            <person name="Hosoyama A."/>
            <person name="Uohara A."/>
            <person name="Ohji S."/>
            <person name="Ichikawa N."/>
        </authorList>
    </citation>
    <scope>NUCLEOTIDE SEQUENCE [LARGE SCALE GENOMIC DNA]</scope>
    <source>
        <strain evidence="3 4">NBRC 105050</strain>
    </source>
</reference>
<feature type="transmembrane region" description="Helical" evidence="2">
    <location>
        <begin position="328"/>
        <end position="356"/>
    </location>
</feature>
<dbReference type="InterPro" id="IPR004513">
    <property type="entry name" value="FtsX"/>
</dbReference>
<dbReference type="PANTHER" id="PTHR47755">
    <property type="entry name" value="CELL DIVISION PROTEIN FTSX"/>
    <property type="match status" value="1"/>
</dbReference>
<accession>A0A511X617</accession>
<dbReference type="PANTHER" id="PTHR47755:SF1">
    <property type="entry name" value="CELL DIVISION PROTEIN FTSX"/>
    <property type="match status" value="1"/>
</dbReference>
<dbReference type="STRING" id="1120919.GCA_000429165_00280"/>
<name>A0A511X617_9PROT</name>
<feature type="transmembrane region" description="Helical" evidence="2">
    <location>
        <begin position="265"/>
        <end position="285"/>
    </location>
</feature>
<feature type="compositionally biased region" description="Low complexity" evidence="1">
    <location>
        <begin position="91"/>
        <end position="101"/>
    </location>
</feature>
<feature type="region of interest" description="Disordered" evidence="1">
    <location>
        <begin position="80"/>
        <end position="115"/>
    </location>
</feature>